<keyword evidence="1" id="KW-0472">Membrane</keyword>
<geneLocation type="plastid" evidence="2"/>
<reference evidence="2" key="2">
    <citation type="submission" date="2019-04" db="EMBL/GenBank/DDBJ databases">
        <authorList>
            <person name="Pasella M."/>
        </authorList>
    </citation>
    <scope>NUCLEOTIDE SEQUENCE</scope>
    <source>
        <strain evidence="2">PD2941_2</strain>
    </source>
</reference>
<dbReference type="InterPro" id="IPR022552">
    <property type="entry name" value="UPF_Ycf55"/>
</dbReference>
<keyword evidence="2" id="KW-0934">Plastid</keyword>
<dbReference type="PIRSF" id="PIRSF036962">
    <property type="entry name" value="UCP036962_SignTr_Ycf55"/>
    <property type="match status" value="1"/>
</dbReference>
<protein>
    <submittedName>
        <fullName evidence="2">Uncharacterized protein</fullName>
    </submittedName>
</protein>
<evidence type="ECO:0000313" key="2">
    <source>
        <dbReference type="EMBL" id="QCI07806.1"/>
    </source>
</evidence>
<dbReference type="Pfam" id="PF12452">
    <property type="entry name" value="DUF3685"/>
    <property type="match status" value="1"/>
</dbReference>
<evidence type="ECO:0000256" key="1">
    <source>
        <dbReference type="SAM" id="Phobius"/>
    </source>
</evidence>
<feature type="transmembrane region" description="Helical" evidence="1">
    <location>
        <begin position="124"/>
        <end position="145"/>
    </location>
</feature>
<dbReference type="InterPro" id="IPR017077">
    <property type="entry name" value="Uncharacterised_Ycf55_algae"/>
</dbReference>
<reference evidence="2" key="1">
    <citation type="journal article" date="2019" name="Mol. Phylogenet. Evol.">
        <title>Morphological evolution and classification of the red algal order Ceramiales inferred using plastid phylogenomics.</title>
        <authorList>
            <person name="Diaz-Tapia P."/>
            <person name="Pasella M.M."/>
            <person name="Verbruggen H."/>
            <person name="Maggs C.A."/>
        </authorList>
    </citation>
    <scope>NUCLEOTIDE SEQUENCE</scope>
    <source>
        <strain evidence="2">PD2941_2</strain>
    </source>
</reference>
<keyword evidence="1" id="KW-1133">Transmembrane helix</keyword>
<dbReference type="EMBL" id="MK814701">
    <property type="protein sequence ID" value="QCI07806.1"/>
    <property type="molecule type" value="Genomic_DNA"/>
</dbReference>
<name>A0A4D6WWI7_9FLOR</name>
<organism evidence="2">
    <name type="scientific">Pleonosporium borreri</name>
    <dbReference type="NCBI Taxonomy" id="2575635"/>
    <lineage>
        <taxon>Eukaryota</taxon>
        <taxon>Rhodophyta</taxon>
        <taxon>Florideophyceae</taxon>
        <taxon>Rhodymeniophycidae</taxon>
        <taxon>Ceramiales</taxon>
        <taxon>Ceramiaceae</taxon>
        <taxon>Pleonosporium</taxon>
    </lineage>
</organism>
<accession>A0A4D6WWI7</accession>
<proteinExistence type="predicted"/>
<dbReference type="AlphaFoldDB" id="A0A4D6WWI7"/>
<sequence length="299" mass="35883">MNKHIVKYWPQKPSIELNYAVVDLFIKIRQKCTKNLTNNTNYYLYTDILDNNTKCRLFTIILNELEILLLDILELNLTIIDIQTLDYQILCNFIDKNLITFLYDFNIHNNESLNLKKYAYSNILLDKNLLIAPLLIYLLFGSYYIDDQLFIFNYKNTPKEHIIILFENFIIQSSNLIVYNIFNRIKSLPKIIYFFKKNHLCNINYLSTRSISLFLNQLTYQYLLYTYIYLPKAIYSSRYQVWIISSQGLIKKNIYVLRIQDLYNISKNKYIFLLIIEILDIIIPKIEKILLILGKILFY</sequence>
<feature type="transmembrane region" description="Helical" evidence="1">
    <location>
        <begin position="161"/>
        <end position="182"/>
    </location>
</feature>
<gene>
    <name evidence="2" type="primary">ycf55</name>
</gene>
<keyword evidence="1" id="KW-0812">Transmembrane</keyword>